<name>A0A830HDK3_9CHLO</name>
<keyword evidence="5" id="KW-0408">Iron</keyword>
<gene>
    <name evidence="7" type="ORF">PPROV_000190200</name>
</gene>
<dbReference type="PANTHER" id="PTHR22966:SF61">
    <property type="entry name" value="2-AMINOETHANETHIOL DIOXYGENASE"/>
    <property type="match status" value="1"/>
</dbReference>
<sequence length="297" mass="31530">MATPWRLGLTKLASNPVTLSIHAHNALSRTPMRHPISATHAAHSTLMEANTSTARVQALYDAAANCFGANATSDGDEAAMDALKEAMAHVTAADLALPTMDQTQNTPRGWLGALGMGSSGDTNITYLEPNEPIVTNNFTVGIFCLAPGATIPLHDHPGMTVVSRLITGRMQVRSFDWASPDDSPASSYAPRRALEVKPAGTEVREGDIMMLHADEGGNLHEFTALEYTCILDVLAPPYSPSGGRECTYYSMADDGGGGGGGGGDNSYLLEPFTPPSSFDVRRVRYTGVKPTYVTPDM</sequence>
<evidence type="ECO:0000256" key="2">
    <source>
        <dbReference type="ARBA" id="ARBA00013133"/>
    </source>
</evidence>
<keyword evidence="8" id="KW-1185">Reference proteome</keyword>
<dbReference type="InterPro" id="IPR011051">
    <property type="entry name" value="RmlC_Cupin_sf"/>
</dbReference>
<dbReference type="InterPro" id="IPR014710">
    <property type="entry name" value="RmlC-like_jellyroll"/>
</dbReference>
<dbReference type="GO" id="GO:0046872">
    <property type="term" value="F:metal ion binding"/>
    <property type="evidence" value="ECO:0007669"/>
    <property type="project" value="UniProtKB-KW"/>
</dbReference>
<dbReference type="EMBL" id="BNJQ01000004">
    <property type="protein sequence ID" value="GHP03147.1"/>
    <property type="molecule type" value="Genomic_DNA"/>
</dbReference>
<keyword evidence="3" id="KW-0479">Metal-binding</keyword>
<evidence type="ECO:0000313" key="8">
    <source>
        <dbReference type="Proteomes" id="UP000660262"/>
    </source>
</evidence>
<keyword evidence="4" id="KW-0560">Oxidoreductase</keyword>
<evidence type="ECO:0000256" key="4">
    <source>
        <dbReference type="ARBA" id="ARBA00023002"/>
    </source>
</evidence>
<dbReference type="GO" id="GO:0017172">
    <property type="term" value="F:cysteine dioxygenase activity"/>
    <property type="evidence" value="ECO:0007669"/>
    <property type="project" value="UniProtKB-EC"/>
</dbReference>
<dbReference type="CDD" id="cd20289">
    <property type="entry name" value="cupin_ADO"/>
    <property type="match status" value="1"/>
</dbReference>
<dbReference type="AlphaFoldDB" id="A0A830HDK3"/>
<dbReference type="EC" id="1.13.11.20" evidence="2"/>
<dbReference type="OrthoDB" id="271433at2759"/>
<organism evidence="7 8">
    <name type="scientific">Pycnococcus provasolii</name>
    <dbReference type="NCBI Taxonomy" id="41880"/>
    <lineage>
        <taxon>Eukaryota</taxon>
        <taxon>Viridiplantae</taxon>
        <taxon>Chlorophyta</taxon>
        <taxon>Pseudoscourfieldiophyceae</taxon>
        <taxon>Pseudoscourfieldiales</taxon>
        <taxon>Pycnococcaceae</taxon>
        <taxon>Pycnococcus</taxon>
    </lineage>
</organism>
<dbReference type="SUPFAM" id="SSF51182">
    <property type="entry name" value="RmlC-like cupins"/>
    <property type="match status" value="1"/>
</dbReference>
<protein>
    <recommendedName>
        <fullName evidence="2">cysteine dioxygenase</fullName>
        <ecNumber evidence="2">1.13.11.20</ecNumber>
    </recommendedName>
</protein>
<accession>A0A830HDK3</accession>
<dbReference type="PANTHER" id="PTHR22966">
    <property type="entry name" value="2-AMINOETHANETHIOL DIOXYGENASE"/>
    <property type="match status" value="1"/>
</dbReference>
<evidence type="ECO:0000256" key="6">
    <source>
        <dbReference type="ARBA" id="ARBA00024284"/>
    </source>
</evidence>
<evidence type="ECO:0000256" key="5">
    <source>
        <dbReference type="ARBA" id="ARBA00023004"/>
    </source>
</evidence>
<dbReference type="Proteomes" id="UP000660262">
    <property type="component" value="Unassembled WGS sequence"/>
</dbReference>
<dbReference type="Pfam" id="PF07847">
    <property type="entry name" value="PCO_ADO"/>
    <property type="match status" value="1"/>
</dbReference>
<proteinExistence type="inferred from homology"/>
<evidence type="ECO:0000256" key="1">
    <source>
        <dbReference type="ARBA" id="ARBA00006622"/>
    </source>
</evidence>
<comment type="similarity">
    <text evidence="1">Belongs to the cysteine dioxygenase family.</text>
</comment>
<dbReference type="InterPro" id="IPR012864">
    <property type="entry name" value="PCO/ADO"/>
</dbReference>
<reference evidence="7" key="1">
    <citation type="submission" date="2020-10" db="EMBL/GenBank/DDBJ databases">
        <title>Unveiling of a novel bifunctional photoreceptor, Dualchrome1, isolated from a cosmopolitan green alga.</title>
        <authorList>
            <person name="Suzuki S."/>
            <person name="Kawachi M."/>
        </authorList>
    </citation>
    <scope>NUCLEOTIDE SEQUENCE</scope>
    <source>
        <strain evidence="7">NIES 2893</strain>
    </source>
</reference>
<dbReference type="Gene3D" id="2.60.120.10">
    <property type="entry name" value="Jelly Rolls"/>
    <property type="match status" value="1"/>
</dbReference>
<comment type="caution">
    <text evidence="7">The sequence shown here is derived from an EMBL/GenBank/DDBJ whole genome shotgun (WGS) entry which is preliminary data.</text>
</comment>
<comment type="catalytic activity">
    <reaction evidence="6">
        <text>L-cysteine + O2 = 3-sulfino-L-alanine + H(+)</text>
        <dbReference type="Rhea" id="RHEA:20441"/>
        <dbReference type="ChEBI" id="CHEBI:15378"/>
        <dbReference type="ChEBI" id="CHEBI:15379"/>
        <dbReference type="ChEBI" id="CHEBI:35235"/>
        <dbReference type="ChEBI" id="CHEBI:61085"/>
        <dbReference type="EC" id="1.13.11.20"/>
    </reaction>
    <physiologicalReaction direction="left-to-right" evidence="6">
        <dbReference type="Rhea" id="RHEA:20442"/>
    </physiologicalReaction>
</comment>
<evidence type="ECO:0000256" key="3">
    <source>
        <dbReference type="ARBA" id="ARBA00022723"/>
    </source>
</evidence>
<dbReference type="GO" id="GO:0070483">
    <property type="term" value="P:detection of hypoxia"/>
    <property type="evidence" value="ECO:0007669"/>
    <property type="project" value="UniProtKB-ARBA"/>
</dbReference>
<evidence type="ECO:0000313" key="7">
    <source>
        <dbReference type="EMBL" id="GHP03147.1"/>
    </source>
</evidence>